<protein>
    <recommendedName>
        <fullName evidence="3 8">Malonyl-[acyl-carrier protein] O-methyltransferase</fullName>
        <shortName evidence="8">Malonyl-ACP O-methyltransferase</shortName>
        <ecNumber evidence="3 8">2.1.1.197</ecNumber>
    </recommendedName>
    <alternativeName>
        <fullName evidence="8">Biotin synthesis protein BioC</fullName>
    </alternativeName>
</protein>
<dbReference type="Gene3D" id="3.40.50.150">
    <property type="entry name" value="Vaccinia Virus protein VP39"/>
    <property type="match status" value="1"/>
</dbReference>
<dbReference type="CDD" id="cd02440">
    <property type="entry name" value="AdoMet_MTases"/>
    <property type="match status" value="1"/>
</dbReference>
<dbReference type="NCBIfam" id="TIGR02072">
    <property type="entry name" value="BioC"/>
    <property type="match status" value="1"/>
</dbReference>
<dbReference type="PANTHER" id="PTHR13090:SF1">
    <property type="entry name" value="ARGININE-HYDROXYLASE NDUFAF5, MITOCHONDRIAL"/>
    <property type="match status" value="1"/>
</dbReference>
<dbReference type="InterPro" id="IPR029063">
    <property type="entry name" value="SAM-dependent_MTases_sf"/>
</dbReference>
<evidence type="ECO:0000256" key="1">
    <source>
        <dbReference type="ARBA" id="ARBA00000852"/>
    </source>
</evidence>
<gene>
    <name evidence="8" type="primary">bioC</name>
    <name evidence="10" type="ORF">C7431_104325</name>
</gene>
<comment type="pathway">
    <text evidence="2 8">Cofactor biosynthesis; biotin biosynthesis.</text>
</comment>
<dbReference type="GO" id="GO:0032259">
    <property type="term" value="P:methylation"/>
    <property type="evidence" value="ECO:0007669"/>
    <property type="project" value="UniProtKB-KW"/>
</dbReference>
<dbReference type="InterPro" id="IPR013216">
    <property type="entry name" value="Methyltransf_11"/>
</dbReference>
<keyword evidence="4 8" id="KW-0489">Methyltransferase</keyword>
<dbReference type="SUPFAM" id="SSF53335">
    <property type="entry name" value="S-adenosyl-L-methionine-dependent methyltransferases"/>
    <property type="match status" value="1"/>
</dbReference>
<dbReference type="GO" id="GO:0008757">
    <property type="term" value="F:S-adenosylmethionine-dependent methyltransferase activity"/>
    <property type="evidence" value="ECO:0007669"/>
    <property type="project" value="InterPro"/>
</dbReference>
<comment type="similarity">
    <text evidence="8">Belongs to the methyltransferase superfamily.</text>
</comment>
<dbReference type="PANTHER" id="PTHR13090">
    <property type="entry name" value="ARGININE-HYDROXYLASE NDUFAF5, MITOCHONDRIAL"/>
    <property type="match status" value="1"/>
</dbReference>
<evidence type="ECO:0000256" key="3">
    <source>
        <dbReference type="ARBA" id="ARBA00012327"/>
    </source>
</evidence>
<evidence type="ECO:0000313" key="11">
    <source>
        <dbReference type="Proteomes" id="UP000245981"/>
    </source>
</evidence>
<dbReference type="STRING" id="574096.HA38_09240"/>
<dbReference type="Pfam" id="PF08241">
    <property type="entry name" value="Methyltransf_11"/>
    <property type="match status" value="1"/>
</dbReference>
<dbReference type="InterPro" id="IPR011814">
    <property type="entry name" value="BioC"/>
</dbReference>
<feature type="domain" description="Methyltransferase type 11" evidence="9">
    <location>
        <begin position="48"/>
        <end position="139"/>
    </location>
</feature>
<keyword evidence="7 8" id="KW-0093">Biotin biosynthesis</keyword>
<evidence type="ECO:0000256" key="5">
    <source>
        <dbReference type="ARBA" id="ARBA00022679"/>
    </source>
</evidence>
<dbReference type="Proteomes" id="UP000245981">
    <property type="component" value="Unassembled WGS sequence"/>
</dbReference>
<evidence type="ECO:0000256" key="6">
    <source>
        <dbReference type="ARBA" id="ARBA00022691"/>
    </source>
</evidence>
<evidence type="ECO:0000256" key="4">
    <source>
        <dbReference type="ARBA" id="ARBA00022603"/>
    </source>
</evidence>
<comment type="caution">
    <text evidence="10">The sequence shown here is derived from an EMBL/GenBank/DDBJ whole genome shotgun (WGS) entry which is preliminary data.</text>
</comment>
<dbReference type="GO" id="GO:0009102">
    <property type="term" value="P:biotin biosynthetic process"/>
    <property type="evidence" value="ECO:0007669"/>
    <property type="project" value="UniProtKB-UniRule"/>
</dbReference>
<evidence type="ECO:0000256" key="8">
    <source>
        <dbReference type="HAMAP-Rule" id="MF_00835"/>
    </source>
</evidence>
<name>A0A2V2BBX6_9GAMM</name>
<evidence type="ECO:0000256" key="7">
    <source>
        <dbReference type="ARBA" id="ARBA00022756"/>
    </source>
</evidence>
<accession>A0A2V2BBX6</accession>
<dbReference type="GO" id="GO:0102130">
    <property type="term" value="F:malonyl-CoA methyltransferase activity"/>
    <property type="evidence" value="ECO:0007669"/>
    <property type="project" value="UniProtKB-EC"/>
</dbReference>
<sequence length="251" mass="27712">MTLQVDKRAVARAFGRAASQYDHHAELQRLSGDALLAWAPARTGLQVLDAGCGTGWYSRIWHERGKQVTALDLSAQMLHQARQNGVAHHYLAGDIDALPLANQCVDLVWSNLVVQWSEDLQGALTQFNRVLKPGGCLLFSTLSAGSLHEVHQAWSHLDGSLHANRFLPAQEIAAACEAQHLHCHAQTFILHFPDALSAMRSLKGIGATHLHSGRSACLLTRQRLAQLEAHWPRDEQGFRLSYHVMFGVTKS</sequence>
<keyword evidence="6 8" id="KW-0949">S-adenosyl-L-methionine</keyword>
<dbReference type="RefSeq" id="WP_109717188.1">
    <property type="nucleotide sequence ID" value="NZ_CP193908.1"/>
</dbReference>
<comment type="function">
    <text evidence="8">Converts the free carboxyl group of a malonyl-thioester to its methyl ester by transfer of a methyl group from S-adenosyl-L-methionine (SAM). It allows to synthesize pimeloyl-ACP via the fatty acid synthetic pathway.</text>
</comment>
<evidence type="ECO:0000313" key="10">
    <source>
        <dbReference type="EMBL" id="PWK97636.1"/>
    </source>
</evidence>
<comment type="catalytic activity">
    <reaction evidence="1 8">
        <text>malonyl-[ACP] + S-adenosyl-L-methionine = malonyl-[ACP] methyl ester + S-adenosyl-L-homocysteine</text>
        <dbReference type="Rhea" id="RHEA:17105"/>
        <dbReference type="Rhea" id="RHEA-COMP:9623"/>
        <dbReference type="Rhea" id="RHEA-COMP:9954"/>
        <dbReference type="ChEBI" id="CHEBI:57856"/>
        <dbReference type="ChEBI" id="CHEBI:59789"/>
        <dbReference type="ChEBI" id="CHEBI:78449"/>
        <dbReference type="ChEBI" id="CHEBI:78845"/>
        <dbReference type="EC" id="2.1.1.197"/>
    </reaction>
</comment>
<dbReference type="OrthoDB" id="9760689at2"/>
<dbReference type="AlphaFoldDB" id="A0A2V2BBX6"/>
<dbReference type="EC" id="2.1.1.197" evidence="3 8"/>
<dbReference type="HAMAP" id="MF_00835">
    <property type="entry name" value="BioC"/>
    <property type="match status" value="1"/>
</dbReference>
<dbReference type="EMBL" id="QGHF01000004">
    <property type="protein sequence ID" value="PWK97636.1"/>
    <property type="molecule type" value="Genomic_DNA"/>
</dbReference>
<organism evidence="10 11">
    <name type="scientific">Pantoea allii</name>
    <dbReference type="NCBI Taxonomy" id="574096"/>
    <lineage>
        <taxon>Bacteria</taxon>
        <taxon>Pseudomonadati</taxon>
        <taxon>Pseudomonadota</taxon>
        <taxon>Gammaproteobacteria</taxon>
        <taxon>Enterobacterales</taxon>
        <taxon>Erwiniaceae</taxon>
        <taxon>Pantoea</taxon>
    </lineage>
</organism>
<dbReference type="InterPro" id="IPR050602">
    <property type="entry name" value="Malonyl-ACP_OMT"/>
</dbReference>
<reference evidence="10 11" key="1">
    <citation type="submission" date="2018-05" db="EMBL/GenBank/DDBJ databases">
        <title>Genomic Encyclopedia of Type Strains, Phase IV (KMG-V): Genome sequencing to study the core and pangenomes of soil and plant-associated prokaryotes.</title>
        <authorList>
            <person name="Whitman W."/>
        </authorList>
    </citation>
    <scope>NUCLEOTIDE SEQUENCE [LARGE SCALE GENOMIC DNA]</scope>
    <source>
        <strain evidence="10 11">PNA 200-10</strain>
    </source>
</reference>
<evidence type="ECO:0000256" key="2">
    <source>
        <dbReference type="ARBA" id="ARBA00004746"/>
    </source>
</evidence>
<dbReference type="GO" id="GO:0010340">
    <property type="term" value="F:carboxyl-O-methyltransferase activity"/>
    <property type="evidence" value="ECO:0007669"/>
    <property type="project" value="UniProtKB-UniRule"/>
</dbReference>
<evidence type="ECO:0000259" key="9">
    <source>
        <dbReference type="Pfam" id="PF08241"/>
    </source>
</evidence>
<dbReference type="UniPathway" id="UPA00078"/>
<proteinExistence type="inferred from homology"/>
<keyword evidence="5 8" id="KW-0808">Transferase</keyword>